<feature type="compositionally biased region" description="Polar residues" evidence="1">
    <location>
        <begin position="301"/>
        <end position="328"/>
    </location>
</feature>
<feature type="compositionally biased region" description="Polar residues" evidence="1">
    <location>
        <begin position="43"/>
        <end position="52"/>
    </location>
</feature>
<evidence type="ECO:0000313" key="2">
    <source>
        <dbReference type="EMBL" id="CAG4984278.1"/>
    </source>
</evidence>
<feature type="compositionally biased region" description="Basic and acidic residues" evidence="1">
    <location>
        <begin position="31"/>
        <end position="42"/>
    </location>
</feature>
<evidence type="ECO:0000256" key="1">
    <source>
        <dbReference type="SAM" id="MobiDB-lite"/>
    </source>
</evidence>
<reference evidence="2" key="1">
    <citation type="submission" date="2021-04" db="EMBL/GenBank/DDBJ databases">
        <authorList>
            <person name="Tunstrom K."/>
        </authorList>
    </citation>
    <scope>NUCLEOTIDE SEQUENCE</scope>
</reference>
<evidence type="ECO:0000313" key="3">
    <source>
        <dbReference type="Proteomes" id="UP000691718"/>
    </source>
</evidence>
<sequence length="615" mass="69650">MTDNSKKRTSSFRKIFPSLFFSHRLKGKNANKDLESRHKNIVDRNSNSNQYQNPRFIVDQNRVDQVTEDNNERIYENLSKPHHSQNKNNEVRIIEVSSNHSSSSTLVSEKAGKNNDESDQNTNEKVNAGYMARPQVPPKPQSKVINSPQFTHHEFNDFENQRYPDVYYHSLEKLTDKISPLDEIEIYKASKARANPASVGAEIKRVSTKFLISPKKEAEVRTIQPTRARSLSLDKEKPRNALQTSDEHGKNEEKVKKPYNYSAPTSPIAVTHKRPNMPKTVSPYEHVRKTMIETEEKRNSLSRTSVRNKSTPSPKLYLITSTPSTPISNRDIPKVDDLSGKEKTRQKVEAFYWQKLKELKQKEDEYLLRQSMNNDIRSPSKQNATFHSNSSCSSTNSFVIEPRSYSLPRGRDLNYSMTQQIYALPPFARGAPERRTDSFIRNRTNAAGPDVVFRHLDKSSLKTISAAVNRQMPIFQRGSLTQEARNNMQQPKRVSFEEQFSVKNPSCESGIAKSVALDVKLSNDSYKILSARRAIQLNKKNSDISPGLHGGPPQPPIRTTSVGSVGKNFKIVNNKTIYLGGNPSICSESESGSEAGEIQRILHRSSQNGSNNDTT</sequence>
<gene>
    <name evidence="2" type="ORF">PAPOLLO_LOCUS10822</name>
</gene>
<feature type="compositionally biased region" description="Polar residues" evidence="1">
    <location>
        <begin position="604"/>
        <end position="615"/>
    </location>
</feature>
<keyword evidence="3" id="KW-1185">Reference proteome</keyword>
<feature type="region of interest" description="Disordered" evidence="1">
    <location>
        <begin position="98"/>
        <end position="122"/>
    </location>
</feature>
<feature type="region of interest" description="Disordered" evidence="1">
    <location>
        <begin position="295"/>
        <end position="338"/>
    </location>
</feature>
<proteinExistence type="predicted"/>
<protein>
    <submittedName>
        <fullName evidence="2">(apollo) hypothetical protein</fullName>
    </submittedName>
</protein>
<feature type="region of interest" description="Disordered" evidence="1">
    <location>
        <begin position="587"/>
        <end position="615"/>
    </location>
</feature>
<feature type="region of interest" description="Disordered" evidence="1">
    <location>
        <begin position="540"/>
        <end position="561"/>
    </location>
</feature>
<feature type="compositionally biased region" description="Low complexity" evidence="1">
    <location>
        <begin position="98"/>
        <end position="108"/>
    </location>
</feature>
<name>A0A8S3WXB1_PARAO</name>
<feature type="region of interest" description="Disordered" evidence="1">
    <location>
        <begin position="221"/>
        <end position="281"/>
    </location>
</feature>
<feature type="compositionally biased region" description="Basic and acidic residues" evidence="1">
    <location>
        <begin position="232"/>
        <end position="256"/>
    </location>
</feature>
<dbReference type="EMBL" id="CAJQZP010000774">
    <property type="protein sequence ID" value="CAG4984278.1"/>
    <property type="molecule type" value="Genomic_DNA"/>
</dbReference>
<feature type="region of interest" description="Disordered" evidence="1">
    <location>
        <begin position="31"/>
        <end position="52"/>
    </location>
</feature>
<comment type="caution">
    <text evidence="2">The sequence shown here is derived from an EMBL/GenBank/DDBJ whole genome shotgun (WGS) entry which is preliminary data.</text>
</comment>
<accession>A0A8S3WXB1</accession>
<dbReference type="OrthoDB" id="6022652at2759"/>
<dbReference type="AlphaFoldDB" id="A0A8S3WXB1"/>
<feature type="compositionally biased region" description="Low complexity" evidence="1">
    <location>
        <begin position="587"/>
        <end position="596"/>
    </location>
</feature>
<organism evidence="2 3">
    <name type="scientific">Parnassius apollo</name>
    <name type="common">Apollo butterfly</name>
    <name type="synonym">Papilio apollo</name>
    <dbReference type="NCBI Taxonomy" id="110799"/>
    <lineage>
        <taxon>Eukaryota</taxon>
        <taxon>Metazoa</taxon>
        <taxon>Ecdysozoa</taxon>
        <taxon>Arthropoda</taxon>
        <taxon>Hexapoda</taxon>
        <taxon>Insecta</taxon>
        <taxon>Pterygota</taxon>
        <taxon>Neoptera</taxon>
        <taxon>Endopterygota</taxon>
        <taxon>Lepidoptera</taxon>
        <taxon>Glossata</taxon>
        <taxon>Ditrysia</taxon>
        <taxon>Papilionoidea</taxon>
        <taxon>Papilionidae</taxon>
        <taxon>Parnassiinae</taxon>
        <taxon>Parnassini</taxon>
        <taxon>Parnassius</taxon>
        <taxon>Parnassius</taxon>
    </lineage>
</organism>
<dbReference type="Proteomes" id="UP000691718">
    <property type="component" value="Unassembled WGS sequence"/>
</dbReference>